<evidence type="ECO:0000313" key="2">
    <source>
        <dbReference type="Proteomes" id="UP000251942"/>
    </source>
</evidence>
<dbReference type="Proteomes" id="UP000251942">
    <property type="component" value="Unassembled WGS sequence"/>
</dbReference>
<name>A0A2X1R5E1_9GAMM</name>
<dbReference type="AlphaFoldDB" id="A0A2X1R5E1"/>
<sequence>MNNKSKQSITIPAEVLGLSDVEVESVTTDLRARQITIRVVSTKDEILWALGVFALNCIISRHGWIEPFETSQVQH</sequence>
<accession>A0A2X1R5E1</accession>
<dbReference type="RefSeq" id="WP_172606855.1">
    <property type="nucleotide sequence ID" value="NZ_UASS01000032.1"/>
</dbReference>
<dbReference type="EMBL" id="UASS01000032">
    <property type="protein sequence ID" value="SPX61980.1"/>
    <property type="molecule type" value="Genomic_DNA"/>
</dbReference>
<gene>
    <name evidence="1" type="ORF">NCTC12022_02737</name>
</gene>
<proteinExistence type="predicted"/>
<evidence type="ECO:0000313" key="1">
    <source>
        <dbReference type="EMBL" id="SPX61980.1"/>
    </source>
</evidence>
<reference evidence="1 2" key="1">
    <citation type="submission" date="2018-06" db="EMBL/GenBank/DDBJ databases">
        <authorList>
            <consortium name="Pathogen Informatics"/>
            <person name="Doyle S."/>
        </authorList>
    </citation>
    <scope>NUCLEOTIDE SEQUENCE [LARGE SCALE GENOMIC DNA]</scope>
    <source>
        <strain evidence="1 2">NCTC12022</strain>
    </source>
</reference>
<protein>
    <submittedName>
        <fullName evidence="1">Uncharacterized protein</fullName>
    </submittedName>
</protein>
<organism evidence="1 2">
    <name type="scientific">Legionella feeleii</name>
    <dbReference type="NCBI Taxonomy" id="453"/>
    <lineage>
        <taxon>Bacteria</taxon>
        <taxon>Pseudomonadati</taxon>
        <taxon>Pseudomonadota</taxon>
        <taxon>Gammaproteobacteria</taxon>
        <taxon>Legionellales</taxon>
        <taxon>Legionellaceae</taxon>
        <taxon>Legionella</taxon>
    </lineage>
</organism>